<organism evidence="6 7">
    <name type="scientific">Hohenbuehelia grisea</name>
    <dbReference type="NCBI Taxonomy" id="104357"/>
    <lineage>
        <taxon>Eukaryota</taxon>
        <taxon>Fungi</taxon>
        <taxon>Dikarya</taxon>
        <taxon>Basidiomycota</taxon>
        <taxon>Agaricomycotina</taxon>
        <taxon>Agaricomycetes</taxon>
        <taxon>Agaricomycetidae</taxon>
        <taxon>Agaricales</taxon>
        <taxon>Pleurotineae</taxon>
        <taxon>Pleurotaceae</taxon>
        <taxon>Hohenbuehelia</taxon>
    </lineage>
</organism>
<comment type="caution">
    <text evidence="5">Lacks conserved residue(s) required for the propagation of feature annotation.</text>
</comment>
<proteinExistence type="inferred from homology"/>
<keyword evidence="5" id="KW-0256">Endoplasmic reticulum</keyword>
<comment type="catalytic activity">
    <reaction evidence="5">
        <text>[protein]-C-terminal S-[(2E,6E)-farnesyl]-L-cysteine + S-adenosyl-L-methionine = [protein]-C-terminal S-[(2E,6E)-farnesyl]-L-cysteine methyl ester + S-adenosyl-L-homocysteine</text>
        <dbReference type="Rhea" id="RHEA:21672"/>
        <dbReference type="Rhea" id="RHEA-COMP:12125"/>
        <dbReference type="Rhea" id="RHEA-COMP:12126"/>
        <dbReference type="ChEBI" id="CHEBI:57856"/>
        <dbReference type="ChEBI" id="CHEBI:59789"/>
        <dbReference type="ChEBI" id="CHEBI:90510"/>
        <dbReference type="ChEBI" id="CHEBI:90511"/>
        <dbReference type="EC" id="2.1.1.100"/>
    </reaction>
</comment>
<keyword evidence="5" id="KW-0808">Transferase</keyword>
<protein>
    <recommendedName>
        <fullName evidence="5">Protein-S-isoprenylcysteine O-methyltransferase</fullName>
        <ecNumber evidence="5">2.1.1.100</ecNumber>
    </recommendedName>
</protein>
<evidence type="ECO:0000313" key="7">
    <source>
        <dbReference type="Proteomes" id="UP001556367"/>
    </source>
</evidence>
<dbReference type="Proteomes" id="UP001556367">
    <property type="component" value="Unassembled WGS sequence"/>
</dbReference>
<feature type="transmembrane region" description="Helical" evidence="5">
    <location>
        <begin position="154"/>
        <end position="171"/>
    </location>
</feature>
<accession>A0ABR3IWW3</accession>
<dbReference type="PANTHER" id="PTHR12714:SF9">
    <property type="entry name" value="PROTEIN-S-ISOPRENYLCYSTEINE O-METHYLTRANSFERASE"/>
    <property type="match status" value="1"/>
</dbReference>
<evidence type="ECO:0000256" key="3">
    <source>
        <dbReference type="ARBA" id="ARBA00022989"/>
    </source>
</evidence>
<keyword evidence="2 5" id="KW-0812">Transmembrane</keyword>
<dbReference type="Gene3D" id="1.20.120.1630">
    <property type="match status" value="1"/>
</dbReference>
<gene>
    <name evidence="6" type="ORF">HGRIS_013786</name>
</gene>
<evidence type="ECO:0000256" key="2">
    <source>
        <dbReference type="ARBA" id="ARBA00022692"/>
    </source>
</evidence>
<feature type="transmembrane region" description="Helical" evidence="5">
    <location>
        <begin position="191"/>
        <end position="207"/>
    </location>
</feature>
<dbReference type="PANTHER" id="PTHR12714">
    <property type="entry name" value="PROTEIN-S ISOPRENYLCYSTEINE O-METHYLTRANSFERASE"/>
    <property type="match status" value="1"/>
</dbReference>
<evidence type="ECO:0000256" key="4">
    <source>
        <dbReference type="ARBA" id="ARBA00023136"/>
    </source>
</evidence>
<keyword evidence="5" id="KW-0489">Methyltransferase</keyword>
<dbReference type="EC" id="2.1.1.100" evidence="5"/>
<comment type="caution">
    <text evidence="6">The sequence shown here is derived from an EMBL/GenBank/DDBJ whole genome shotgun (WGS) entry which is preliminary data.</text>
</comment>
<keyword evidence="7" id="KW-1185">Reference proteome</keyword>
<keyword evidence="4 5" id="KW-0472">Membrane</keyword>
<reference evidence="7" key="1">
    <citation type="submission" date="2024-06" db="EMBL/GenBank/DDBJ databases">
        <title>Multi-omics analyses provide insights into the biosynthesis of the anticancer antibiotic pleurotin in Hohenbuehelia grisea.</title>
        <authorList>
            <person name="Weaver J.A."/>
            <person name="Alberti F."/>
        </authorList>
    </citation>
    <scope>NUCLEOTIDE SEQUENCE [LARGE SCALE GENOMIC DNA]</scope>
    <source>
        <strain evidence="7">T-177</strain>
    </source>
</reference>
<evidence type="ECO:0000256" key="1">
    <source>
        <dbReference type="ARBA" id="ARBA00004141"/>
    </source>
</evidence>
<feature type="transmembrane region" description="Helical" evidence="5">
    <location>
        <begin position="45"/>
        <end position="70"/>
    </location>
</feature>
<keyword evidence="5" id="KW-0949">S-adenosyl-L-methionine</keyword>
<name>A0ABR3IWW3_9AGAR</name>
<sequence>MHLQLPLTKAALLLIASASHYIGLRPPQPPTPQNAYRGQHFETMVLIWAFASRVVIGALSISNALAIVGLRMEPGDRRAYWIMQTVCPRPSANVQRLVNLDTLTVFGITTMLLACALRVWCYTTLGRLFTYRVAIIPGHKLVTSGPYAHARHPSYTGVFLMLTGAAITYLFTPNNYIQECGIMTTPWKWLILYWCACVFFSVLSLVNRGQVEDKLMMETFGKEWHAYYATVPYKFIPFIF</sequence>
<evidence type="ECO:0000313" key="6">
    <source>
        <dbReference type="EMBL" id="KAL0947700.1"/>
    </source>
</evidence>
<keyword evidence="3 5" id="KW-1133">Transmembrane helix</keyword>
<dbReference type="Pfam" id="PF04140">
    <property type="entry name" value="ICMT"/>
    <property type="match status" value="1"/>
</dbReference>
<comment type="subcellular location">
    <subcellularLocation>
        <location evidence="5">Endoplasmic reticulum membrane</location>
        <topology evidence="5">Multi-pass membrane protein</topology>
    </subcellularLocation>
    <subcellularLocation>
        <location evidence="1">Membrane</location>
        <topology evidence="1">Multi-pass membrane protein</topology>
    </subcellularLocation>
</comment>
<evidence type="ECO:0000256" key="5">
    <source>
        <dbReference type="RuleBase" id="RU362022"/>
    </source>
</evidence>
<dbReference type="EMBL" id="JASNQZ010000015">
    <property type="protein sequence ID" value="KAL0947700.1"/>
    <property type="molecule type" value="Genomic_DNA"/>
</dbReference>
<dbReference type="InterPro" id="IPR007269">
    <property type="entry name" value="ICMT_MeTrfase"/>
</dbReference>
<comment type="similarity">
    <text evidence="5">Belongs to the class VI-like SAM-binding methyltransferase superfamily. Isoprenylcysteine carboxyl methyltransferase family.</text>
</comment>